<name>A0ABX5EG96_9MICO</name>
<dbReference type="InterPro" id="IPR001647">
    <property type="entry name" value="HTH_TetR"/>
</dbReference>
<organism evidence="6 7">
    <name type="scientific">Isoptericola halotolerans</name>
    <dbReference type="NCBI Taxonomy" id="300560"/>
    <lineage>
        <taxon>Bacteria</taxon>
        <taxon>Bacillati</taxon>
        <taxon>Actinomycetota</taxon>
        <taxon>Actinomycetes</taxon>
        <taxon>Micrococcales</taxon>
        <taxon>Promicromonosporaceae</taxon>
        <taxon>Isoptericola</taxon>
    </lineage>
</organism>
<sequence length="201" mass="20562">MTPVPRAGLSREAVVGLALGVVDDGGTGGFADLTLARVAARAGVATPSLYKHVGSLAELRREVSVRAVGELAGATSRATVGLSGPDAVRAMAHAWRGYARVHPGRYAAAQTGPDPDDPAHAAHRDAAAESVAVAVATLRGFDLPEECVVDAVRAVRSAVHGFVTLELGGGFRAPQDVDRSFDALVDMLVAGIAALARREPG</sequence>
<keyword evidence="1" id="KW-0805">Transcription regulation</keyword>
<dbReference type="PANTHER" id="PTHR30055:SF239">
    <property type="entry name" value="TRANSCRIPTIONAL REGULATORY PROTEIN"/>
    <property type="match status" value="1"/>
</dbReference>
<comment type="caution">
    <text evidence="6">The sequence shown here is derived from an EMBL/GenBank/DDBJ whole genome shotgun (WGS) entry which is preliminary data.</text>
</comment>
<dbReference type="SUPFAM" id="SSF48498">
    <property type="entry name" value="Tetracyclin repressor-like, C-terminal domain"/>
    <property type="match status" value="1"/>
</dbReference>
<dbReference type="InterPro" id="IPR036271">
    <property type="entry name" value="Tet_transcr_reg_TetR-rel_C_sf"/>
</dbReference>
<dbReference type="Gene3D" id="1.10.357.10">
    <property type="entry name" value="Tetracycline Repressor, domain 2"/>
    <property type="match status" value="1"/>
</dbReference>
<dbReference type="Pfam" id="PF13305">
    <property type="entry name" value="TetR_C_33"/>
    <property type="match status" value="1"/>
</dbReference>
<evidence type="ECO:0000256" key="2">
    <source>
        <dbReference type="ARBA" id="ARBA00023125"/>
    </source>
</evidence>
<feature type="domain" description="HTH tetR-type" evidence="5">
    <location>
        <begin position="8"/>
        <end position="71"/>
    </location>
</feature>
<dbReference type="InterPro" id="IPR050109">
    <property type="entry name" value="HTH-type_TetR-like_transc_reg"/>
</dbReference>
<evidence type="ECO:0000313" key="6">
    <source>
        <dbReference type="EMBL" id="PRZ06456.1"/>
    </source>
</evidence>
<reference evidence="6 7" key="1">
    <citation type="submission" date="2018-03" db="EMBL/GenBank/DDBJ databases">
        <title>Comparative analysis of microorganisms from saline springs in Andes Mountain Range, Colombia.</title>
        <authorList>
            <person name="Rubin E."/>
        </authorList>
    </citation>
    <scope>NUCLEOTIDE SEQUENCE [LARGE SCALE GENOMIC DNA]</scope>
    <source>
        <strain evidence="6 7">CG 23</strain>
    </source>
</reference>
<keyword evidence="3" id="KW-0804">Transcription</keyword>
<evidence type="ECO:0000259" key="5">
    <source>
        <dbReference type="PROSITE" id="PS50977"/>
    </source>
</evidence>
<evidence type="ECO:0000256" key="4">
    <source>
        <dbReference type="PROSITE-ProRule" id="PRU00335"/>
    </source>
</evidence>
<evidence type="ECO:0000313" key="7">
    <source>
        <dbReference type="Proteomes" id="UP000239895"/>
    </source>
</evidence>
<dbReference type="Proteomes" id="UP000239895">
    <property type="component" value="Unassembled WGS sequence"/>
</dbReference>
<keyword evidence="2 4" id="KW-0238">DNA-binding</keyword>
<dbReference type="SUPFAM" id="SSF46689">
    <property type="entry name" value="Homeodomain-like"/>
    <property type="match status" value="1"/>
</dbReference>
<dbReference type="EMBL" id="PVTX01000006">
    <property type="protein sequence ID" value="PRZ06456.1"/>
    <property type="molecule type" value="Genomic_DNA"/>
</dbReference>
<dbReference type="Pfam" id="PF00440">
    <property type="entry name" value="TetR_N"/>
    <property type="match status" value="1"/>
</dbReference>
<evidence type="ECO:0000256" key="1">
    <source>
        <dbReference type="ARBA" id="ARBA00023015"/>
    </source>
</evidence>
<evidence type="ECO:0000256" key="3">
    <source>
        <dbReference type="ARBA" id="ARBA00023163"/>
    </source>
</evidence>
<dbReference type="InterPro" id="IPR025996">
    <property type="entry name" value="MT1864/Rv1816-like_C"/>
</dbReference>
<accession>A0ABX5EG96</accession>
<gene>
    <name evidence="6" type="ORF">BCL65_106131</name>
</gene>
<dbReference type="PROSITE" id="PS50977">
    <property type="entry name" value="HTH_TETR_2"/>
    <property type="match status" value="1"/>
</dbReference>
<dbReference type="PANTHER" id="PTHR30055">
    <property type="entry name" value="HTH-TYPE TRANSCRIPTIONAL REGULATOR RUTR"/>
    <property type="match status" value="1"/>
</dbReference>
<dbReference type="Gene3D" id="1.10.10.60">
    <property type="entry name" value="Homeodomain-like"/>
    <property type="match status" value="1"/>
</dbReference>
<feature type="DNA-binding region" description="H-T-H motif" evidence="4">
    <location>
        <begin position="34"/>
        <end position="53"/>
    </location>
</feature>
<dbReference type="InterPro" id="IPR009057">
    <property type="entry name" value="Homeodomain-like_sf"/>
</dbReference>
<protein>
    <submittedName>
        <fullName evidence="6">TetR family transcriptional regulator</fullName>
    </submittedName>
</protein>
<keyword evidence="7" id="KW-1185">Reference proteome</keyword>
<proteinExistence type="predicted"/>